<evidence type="ECO:0000256" key="2">
    <source>
        <dbReference type="ARBA" id="ARBA00022737"/>
    </source>
</evidence>
<reference evidence="5" key="1">
    <citation type="submission" date="2025-08" db="UniProtKB">
        <authorList>
            <consortium name="RefSeq"/>
        </authorList>
    </citation>
    <scope>IDENTIFICATION</scope>
</reference>
<dbReference type="Gene3D" id="2.130.10.10">
    <property type="entry name" value="YVTN repeat-like/Quinoprotein amine dehydrogenase"/>
    <property type="match status" value="3"/>
</dbReference>
<dbReference type="Proteomes" id="UP000515159">
    <property type="component" value="Chromosome 4"/>
</dbReference>
<dbReference type="InParanoid" id="A0A6P8QKD1"/>
<dbReference type="OrthoDB" id="538223at2759"/>
<feature type="repeat" description="WD" evidence="3">
    <location>
        <begin position="260"/>
        <end position="301"/>
    </location>
</feature>
<dbReference type="InterPro" id="IPR020472">
    <property type="entry name" value="WD40_PAC1"/>
</dbReference>
<evidence type="ECO:0000313" key="4">
    <source>
        <dbReference type="Proteomes" id="UP000515159"/>
    </source>
</evidence>
<dbReference type="SUPFAM" id="SSF50978">
    <property type="entry name" value="WD40 repeat-like"/>
    <property type="match status" value="1"/>
</dbReference>
<evidence type="ECO:0000256" key="3">
    <source>
        <dbReference type="PROSITE-ProRule" id="PRU00221"/>
    </source>
</evidence>
<organism evidence="4 5">
    <name type="scientific">Geotrypetes seraphini</name>
    <name type="common">Gaboon caecilian</name>
    <name type="synonym">Caecilia seraphini</name>
    <dbReference type="NCBI Taxonomy" id="260995"/>
    <lineage>
        <taxon>Eukaryota</taxon>
        <taxon>Metazoa</taxon>
        <taxon>Chordata</taxon>
        <taxon>Craniata</taxon>
        <taxon>Vertebrata</taxon>
        <taxon>Euteleostomi</taxon>
        <taxon>Amphibia</taxon>
        <taxon>Gymnophiona</taxon>
        <taxon>Geotrypetes</taxon>
    </lineage>
</organism>
<dbReference type="InterPro" id="IPR001680">
    <property type="entry name" value="WD40_rpt"/>
</dbReference>
<proteinExistence type="predicted"/>
<feature type="repeat" description="WD" evidence="3">
    <location>
        <begin position="85"/>
        <end position="126"/>
    </location>
</feature>
<dbReference type="PROSITE" id="PS00678">
    <property type="entry name" value="WD_REPEATS_1"/>
    <property type="match status" value="5"/>
</dbReference>
<protein>
    <submittedName>
        <fullName evidence="5">WD repeat-containing protein 88 isoform X1</fullName>
    </submittedName>
</protein>
<dbReference type="RefSeq" id="XP_033796365.1">
    <property type="nucleotide sequence ID" value="XM_033940474.1"/>
</dbReference>
<dbReference type="CDD" id="cd00200">
    <property type="entry name" value="WD40"/>
    <property type="match status" value="1"/>
</dbReference>
<dbReference type="SMART" id="SM00320">
    <property type="entry name" value="WD40"/>
    <property type="match status" value="7"/>
</dbReference>
<gene>
    <name evidence="5" type="primary">WDR88</name>
</gene>
<evidence type="ECO:0000256" key="1">
    <source>
        <dbReference type="ARBA" id="ARBA00022574"/>
    </source>
</evidence>
<dbReference type="PANTHER" id="PTHR45048">
    <property type="match status" value="1"/>
</dbReference>
<dbReference type="CTD" id="126248"/>
<dbReference type="PANTHER" id="PTHR45048:SF1">
    <property type="entry name" value="WD REPEAT-CONTAINING PROTEIN 88"/>
    <property type="match status" value="1"/>
</dbReference>
<feature type="repeat" description="WD" evidence="3">
    <location>
        <begin position="42"/>
        <end position="83"/>
    </location>
</feature>
<keyword evidence="1 3" id="KW-0853">WD repeat</keyword>
<keyword evidence="4" id="KW-1185">Reference proteome</keyword>
<feature type="repeat" description="WD" evidence="3">
    <location>
        <begin position="170"/>
        <end position="211"/>
    </location>
</feature>
<dbReference type="PROSITE" id="PS50082">
    <property type="entry name" value="WD_REPEATS_2"/>
    <property type="match status" value="6"/>
</dbReference>
<name>A0A6P8QKD1_GEOSA</name>
<dbReference type="AlphaFoldDB" id="A0A6P8QKD1"/>
<feature type="repeat" description="WD" evidence="3">
    <location>
        <begin position="302"/>
        <end position="343"/>
    </location>
</feature>
<feature type="repeat" description="WD" evidence="3">
    <location>
        <begin position="213"/>
        <end position="254"/>
    </location>
</feature>
<sequence length="398" mass="44831">MAAPGNVALDPLDVEEYVEEQPKQDQDGWENIKFSQIPCRVLRGNQDAVSSCHFCFDDTRILSSSYDATVKLWDVSTGHLVHLFEGEHTAPISECNISIDKKRMITSSYDKTVKYWDMETGQVLWTIHFKSLVISCNISMDGKYVVSGLDLENAICITDAENASEIAFVKDHHMNTVRRCCFDPDNQRVASVSSDRSIKLWDLIARSTTVAINQAHANVISDCCFTLNGRQLCTASWDKTLKIWDIKTGRFRSQGPVVLDKGHSGSASCCAFSDDGALLISGGYDKNVIFWNLEAASNKVIIKGHKDWVMDVAISRDKKWIVSCSKDGTLRLWNIENCERIPAIQENKRLRESPIIKCEQCDKPFLLLNWDDANLITQCVFCRMASPLRNIFPSPPAY</sequence>
<dbReference type="InterPro" id="IPR015943">
    <property type="entry name" value="WD40/YVTN_repeat-like_dom_sf"/>
</dbReference>
<dbReference type="PROSITE" id="PS50294">
    <property type="entry name" value="WD_REPEATS_REGION"/>
    <property type="match status" value="6"/>
</dbReference>
<dbReference type="PRINTS" id="PR00320">
    <property type="entry name" value="GPROTEINBRPT"/>
</dbReference>
<accession>A0A6P8QKD1</accession>
<evidence type="ECO:0000313" key="5">
    <source>
        <dbReference type="RefSeq" id="XP_033796365.1"/>
    </source>
</evidence>
<keyword evidence="2" id="KW-0677">Repeat</keyword>
<dbReference type="KEGG" id="gsh:117358800"/>
<dbReference type="InterPro" id="IPR036322">
    <property type="entry name" value="WD40_repeat_dom_sf"/>
</dbReference>
<dbReference type="GeneID" id="117358800"/>
<dbReference type="Pfam" id="PF00400">
    <property type="entry name" value="WD40"/>
    <property type="match status" value="6"/>
</dbReference>
<dbReference type="InterPro" id="IPR019775">
    <property type="entry name" value="WD40_repeat_CS"/>
</dbReference>